<dbReference type="Pfam" id="PF13786">
    <property type="entry name" value="DUF4179"/>
    <property type="match status" value="1"/>
</dbReference>
<feature type="domain" description="DUF4179" evidence="1">
    <location>
        <begin position="119"/>
        <end position="205"/>
    </location>
</feature>
<evidence type="ECO:0000313" key="2">
    <source>
        <dbReference type="EMBL" id="KKK38704.1"/>
    </source>
</evidence>
<dbReference type="OrthoDB" id="2473268at2"/>
<evidence type="ECO:0000259" key="1">
    <source>
        <dbReference type="Pfam" id="PF13786"/>
    </source>
</evidence>
<name>A0A0M2SVV8_9BACI</name>
<organism evidence="2 3">
    <name type="scientific">Mesobacillus campisalis</name>
    <dbReference type="NCBI Taxonomy" id="1408103"/>
    <lineage>
        <taxon>Bacteria</taxon>
        <taxon>Bacillati</taxon>
        <taxon>Bacillota</taxon>
        <taxon>Bacilli</taxon>
        <taxon>Bacillales</taxon>
        <taxon>Bacillaceae</taxon>
        <taxon>Mesobacillus</taxon>
    </lineage>
</organism>
<protein>
    <recommendedName>
        <fullName evidence="1">DUF4179 domain-containing protein</fullName>
    </recommendedName>
</protein>
<dbReference type="PATRIC" id="fig|1408103.3.peg.1542"/>
<proteinExistence type="predicted"/>
<dbReference type="InterPro" id="IPR025436">
    <property type="entry name" value="DUF4179"/>
</dbReference>
<dbReference type="EMBL" id="LAYY01000006">
    <property type="protein sequence ID" value="KKK38704.1"/>
    <property type="molecule type" value="Genomic_DNA"/>
</dbReference>
<evidence type="ECO:0000313" key="3">
    <source>
        <dbReference type="Proteomes" id="UP000034166"/>
    </source>
</evidence>
<gene>
    <name evidence="2" type="ORF">WQ57_06855</name>
</gene>
<accession>A0A0M2SVV8</accession>
<dbReference type="InterPro" id="IPR041916">
    <property type="entry name" value="Anti_sigma_zinc_sf"/>
</dbReference>
<dbReference type="Gene3D" id="1.10.10.1320">
    <property type="entry name" value="Anti-sigma factor, zinc-finger domain"/>
    <property type="match status" value="1"/>
</dbReference>
<reference evidence="2 3" key="1">
    <citation type="submission" date="2015-04" db="EMBL/GenBank/DDBJ databases">
        <title>Taxonomic description and genome sequence of Bacillus campisalis sp. nov., a novel member of the genus Bacillus isolated from solar saltern.</title>
        <authorList>
            <person name="Mathan Kumar R."/>
            <person name="Kaur G."/>
            <person name="Kumar A."/>
            <person name="Singh N.K."/>
            <person name="Kaur N."/>
            <person name="Kumar N."/>
            <person name="Mayilraj S."/>
        </authorList>
    </citation>
    <scope>NUCLEOTIDE SEQUENCE [LARGE SCALE GENOMIC DNA]</scope>
    <source>
        <strain evidence="2 3">SA2-6</strain>
    </source>
</reference>
<dbReference type="Proteomes" id="UP000034166">
    <property type="component" value="Unassembled WGS sequence"/>
</dbReference>
<dbReference type="RefSeq" id="WP_046523007.1">
    <property type="nucleotide sequence ID" value="NZ_LAYY01000006.1"/>
</dbReference>
<keyword evidence="3" id="KW-1185">Reference proteome</keyword>
<dbReference type="Gene3D" id="2.60.40.1630">
    <property type="entry name" value="bacillus anthracis domain"/>
    <property type="match status" value="1"/>
</dbReference>
<dbReference type="AlphaFoldDB" id="A0A0M2SVV8"/>
<sequence length="576" mass="64850">MNCPTADKLSQYNDALLSQQESSQIHAHIQTCRHCQLLLETFANEEQFLKETLQSPGLPEEFAETVLNQLQPYEQPAAPGRKLEKKVMLSAPGRKPWKKAVQAAPGRKPWKKAVQAAPRRKMWKKAMLSAAGLVLAIGLGSSLNPSFAQWIGGLFSTDQVDEGLRLAANEGFAQRVNLEAEDQGLTFKVEDMVADSTRVALSYQILNKKGKPQDLYLDMQDGRNEVYALDKNGARIEVSGLSWGNADDYGVIEFSLREQKGLEQLTVKFDLTELNGKNGSWQLEVPVDLKDSLKSTTILAFSDTETSRHGVNIAMKEVQYAPSSNELVYETSFTDEERSKIEAQIKVLEERFGKEKAGTFANYGTAIQYHLENEENKTVYQHNTFLKGKGHTSDVGMLQGMGENMATVGHMRWNESFIPQKGEERLNFVLDGVVKTVPSDFTVKIKPKELKKTPLSFEYEGNYISIKKAAKESRYSLRKALMPIQKETIFKIEMEGSKEAPSSEFGAWLLEDDKGNHYTAYHSGSILDAKDENGRYKTTIDLTVYGMDEVPEELTLHLLSVTRYHEVEDKWRVPLK</sequence>
<comment type="caution">
    <text evidence="2">The sequence shown here is derived from an EMBL/GenBank/DDBJ whole genome shotgun (WGS) entry which is preliminary data.</text>
</comment>